<dbReference type="Proteomes" id="UP000794436">
    <property type="component" value="Unassembled WGS sequence"/>
</dbReference>
<evidence type="ECO:0000256" key="2">
    <source>
        <dbReference type="SAM" id="MobiDB-lite"/>
    </source>
</evidence>
<accession>A0A8K1FMW0</accession>
<dbReference type="Gene3D" id="2.30.42.10">
    <property type="match status" value="1"/>
</dbReference>
<organism evidence="4 5">
    <name type="scientific">Pythium oligandrum</name>
    <name type="common">Mycoparasitic fungus</name>
    <dbReference type="NCBI Taxonomy" id="41045"/>
    <lineage>
        <taxon>Eukaryota</taxon>
        <taxon>Sar</taxon>
        <taxon>Stramenopiles</taxon>
        <taxon>Oomycota</taxon>
        <taxon>Peronosporomycetes</taxon>
        <taxon>Pythiales</taxon>
        <taxon>Pythiaceae</taxon>
        <taxon>Pythium</taxon>
    </lineage>
</organism>
<reference evidence="4" key="1">
    <citation type="submission" date="2019-03" db="EMBL/GenBank/DDBJ databases">
        <title>Long read genome sequence of the mycoparasitic Pythium oligandrum ATCC 38472 isolated from sugarbeet rhizosphere.</title>
        <authorList>
            <person name="Gaulin E."/>
        </authorList>
    </citation>
    <scope>NUCLEOTIDE SEQUENCE</scope>
    <source>
        <strain evidence="4">ATCC 38472_TT</strain>
    </source>
</reference>
<gene>
    <name evidence="4" type="ORF">Poli38472_014150</name>
</gene>
<dbReference type="SUPFAM" id="SSF50156">
    <property type="entry name" value="PDZ domain-like"/>
    <property type="match status" value="1"/>
</dbReference>
<evidence type="ECO:0000313" key="4">
    <source>
        <dbReference type="EMBL" id="TMW64033.1"/>
    </source>
</evidence>
<feature type="domain" description="PDZ" evidence="3">
    <location>
        <begin position="33"/>
        <end position="108"/>
    </location>
</feature>
<feature type="coiled-coil region" evidence="1">
    <location>
        <begin position="178"/>
        <end position="233"/>
    </location>
</feature>
<proteinExistence type="predicted"/>
<dbReference type="CDD" id="cd00136">
    <property type="entry name" value="PDZ_canonical"/>
    <property type="match status" value="1"/>
</dbReference>
<dbReference type="AlphaFoldDB" id="A0A8K1FMW0"/>
<protein>
    <recommendedName>
        <fullName evidence="3">PDZ domain-containing protein</fullName>
    </recommendedName>
</protein>
<keyword evidence="1" id="KW-0175">Coiled coil</keyword>
<evidence type="ECO:0000256" key="1">
    <source>
        <dbReference type="SAM" id="Coils"/>
    </source>
</evidence>
<evidence type="ECO:0000313" key="5">
    <source>
        <dbReference type="Proteomes" id="UP000794436"/>
    </source>
</evidence>
<sequence>MAHAEERALYDATTASTTPKGAESDARDDGGYDVVLHKGVCGLGIYFTASTDGAAMVDPHVPFYRLPDGALAPGEGSGCIAPGDRLVAINGKDMRLCAFSMVVEELRQIPKGAVTLRFEVSSTQADQGKSTVDTETESVNAVVADVEKDESKPPSSRWKLFDSRESHRQTTSAMETLLVKMETKLRDMEMELEREKKCRFLAEKKNILYRNALRSVGDENAQLRYQLKRANEDTQQLERFQHKLQLSI</sequence>
<dbReference type="EMBL" id="SPLM01000041">
    <property type="protein sequence ID" value="TMW64033.1"/>
    <property type="molecule type" value="Genomic_DNA"/>
</dbReference>
<dbReference type="InterPro" id="IPR001478">
    <property type="entry name" value="PDZ"/>
</dbReference>
<name>A0A8K1FMW0_PYTOL</name>
<dbReference type="OrthoDB" id="165498at2759"/>
<dbReference type="PROSITE" id="PS50106">
    <property type="entry name" value="PDZ"/>
    <property type="match status" value="1"/>
</dbReference>
<comment type="caution">
    <text evidence="4">The sequence shown here is derived from an EMBL/GenBank/DDBJ whole genome shotgun (WGS) entry which is preliminary data.</text>
</comment>
<evidence type="ECO:0000259" key="3">
    <source>
        <dbReference type="PROSITE" id="PS50106"/>
    </source>
</evidence>
<keyword evidence="5" id="KW-1185">Reference proteome</keyword>
<feature type="region of interest" description="Disordered" evidence="2">
    <location>
        <begin position="1"/>
        <end position="28"/>
    </location>
</feature>
<dbReference type="InterPro" id="IPR036034">
    <property type="entry name" value="PDZ_sf"/>
</dbReference>